<dbReference type="Pfam" id="PF02470">
    <property type="entry name" value="MlaD"/>
    <property type="match status" value="1"/>
</dbReference>
<gene>
    <name evidence="3" type="ORF">GCM10016234_11520</name>
</gene>
<reference evidence="3" key="1">
    <citation type="journal article" date="2014" name="Int. J. Syst. Evol. Microbiol.">
        <title>Complete genome sequence of Corynebacterium casei LMG S-19264T (=DSM 44701T), isolated from a smear-ripened cheese.</title>
        <authorList>
            <consortium name="US DOE Joint Genome Institute (JGI-PGF)"/>
            <person name="Walter F."/>
            <person name="Albersmeier A."/>
            <person name="Kalinowski J."/>
            <person name="Ruckert C."/>
        </authorList>
    </citation>
    <scope>NUCLEOTIDE SEQUENCE</scope>
    <source>
        <strain evidence="3">KCTC 42249</strain>
    </source>
</reference>
<feature type="domain" description="Mce/MlaD" evidence="2">
    <location>
        <begin position="47"/>
        <end position="116"/>
    </location>
</feature>
<keyword evidence="1" id="KW-1133">Transmembrane helix</keyword>
<comment type="caution">
    <text evidence="3">The sequence shown here is derived from an EMBL/GenBank/DDBJ whole genome shotgun (WGS) entry which is preliminary data.</text>
</comment>
<dbReference type="AlphaFoldDB" id="A0A8J3GK37"/>
<dbReference type="PANTHER" id="PTHR36698">
    <property type="entry name" value="BLL5892 PROTEIN"/>
    <property type="match status" value="1"/>
</dbReference>
<evidence type="ECO:0000259" key="2">
    <source>
        <dbReference type="Pfam" id="PF02470"/>
    </source>
</evidence>
<evidence type="ECO:0000313" key="3">
    <source>
        <dbReference type="EMBL" id="GHD10078.1"/>
    </source>
</evidence>
<evidence type="ECO:0000313" key="4">
    <source>
        <dbReference type="Proteomes" id="UP000630142"/>
    </source>
</evidence>
<keyword evidence="1" id="KW-0812">Transmembrane</keyword>
<dbReference type="Proteomes" id="UP000630142">
    <property type="component" value="Unassembled WGS sequence"/>
</dbReference>
<dbReference type="RefSeq" id="WP_189502409.1">
    <property type="nucleotide sequence ID" value="NZ_BMZQ01000001.1"/>
</dbReference>
<reference evidence="3" key="2">
    <citation type="submission" date="2020-09" db="EMBL/GenBank/DDBJ databases">
        <authorList>
            <person name="Sun Q."/>
            <person name="Kim S."/>
        </authorList>
    </citation>
    <scope>NUCLEOTIDE SEQUENCE</scope>
    <source>
        <strain evidence="3">KCTC 42249</strain>
    </source>
</reference>
<keyword evidence="4" id="KW-1185">Reference proteome</keyword>
<accession>A0A8J3GK37</accession>
<feature type="transmembrane region" description="Helical" evidence="1">
    <location>
        <begin position="7"/>
        <end position="27"/>
    </location>
</feature>
<dbReference type="EMBL" id="BMZQ01000001">
    <property type="protein sequence ID" value="GHD10078.1"/>
    <property type="molecule type" value="Genomic_DNA"/>
</dbReference>
<sequence length="457" mass="48466">METRANYVVVGIFTIAAILAAFAFVYWTAVVDSQGETATLRVRIPGSASGLGRGSAVLFNGVKVGDITRVFIDRNNPTDAIADAEINTSTPITQSTQADIGLAGLTGQANIELKGGNLAEPNLLQEAERTGEVAQITANPSAVTNLLQTAQQIFRRADSVLVELEGFTKDARGPLTDTVQNVKVFSDSLARNAEGIDTFLASVSRLSETLDGASQKLDGALTAAEGLLNSVNREQVSEIVNNVTTFTETLRDSSGRVDAIMSSLNAAADSVESVVTGANTTIARVNDVVQAVDPATVRNTLTNIEQAGVSANRAMNDFAAVTDKIGQRAGDIDQTVADAQQFMQRLNQASVRVDGILLKVDNLLGSGEANGLMADASNTLRSFKQVADQLNARIGVITDNLTRFSDQGLRNIDGLVSDGRRAINRIEQSVNDLSRNPQRIISGGEGGVREYDGRARR</sequence>
<keyword evidence="1" id="KW-0472">Membrane</keyword>
<name>A0A8J3GK37_9HYPH</name>
<dbReference type="SUPFAM" id="SSF58104">
    <property type="entry name" value="Methyl-accepting chemotaxis protein (MCP) signaling domain"/>
    <property type="match status" value="1"/>
</dbReference>
<proteinExistence type="predicted"/>
<dbReference type="InterPro" id="IPR003399">
    <property type="entry name" value="Mce/MlaD"/>
</dbReference>
<evidence type="ECO:0000256" key="1">
    <source>
        <dbReference type="SAM" id="Phobius"/>
    </source>
</evidence>
<protein>
    <submittedName>
        <fullName evidence="3">Organic solvent ABC transporter substrate-binding protein</fullName>
    </submittedName>
</protein>
<dbReference type="PANTHER" id="PTHR36698:SF3">
    <property type="entry name" value="ABC-TYPE TRANSPORT AUXILIARY LIPOPROTEIN COMPONENT DOMAIN-CONTAINING PROTEIN"/>
    <property type="match status" value="1"/>
</dbReference>
<organism evidence="3 4">
    <name type="scientific">Tianweitania populi</name>
    <dbReference type="NCBI Taxonomy" id="1607949"/>
    <lineage>
        <taxon>Bacteria</taxon>
        <taxon>Pseudomonadati</taxon>
        <taxon>Pseudomonadota</taxon>
        <taxon>Alphaproteobacteria</taxon>
        <taxon>Hyphomicrobiales</taxon>
        <taxon>Phyllobacteriaceae</taxon>
        <taxon>Tianweitania</taxon>
    </lineage>
</organism>